<gene>
    <name evidence="1" type="ORF">SAMN04488109_4586</name>
</gene>
<protein>
    <recommendedName>
        <fullName evidence="3">Repeat domain-containing protein</fullName>
    </recommendedName>
</protein>
<dbReference type="STRING" id="947013.SAMN04488109_4586"/>
<reference evidence="1 2" key="1">
    <citation type="submission" date="2016-11" db="EMBL/GenBank/DDBJ databases">
        <authorList>
            <person name="Jaros S."/>
            <person name="Januszkiewicz K."/>
            <person name="Wedrychowicz H."/>
        </authorList>
    </citation>
    <scope>NUCLEOTIDE SEQUENCE [LARGE SCALE GENOMIC DNA]</scope>
    <source>
        <strain evidence="1 2">DSM 24574</strain>
    </source>
</reference>
<evidence type="ECO:0008006" key="3">
    <source>
        <dbReference type="Google" id="ProtNLM"/>
    </source>
</evidence>
<sequence>MLGIFACSPSKDPRDTVVITQSDIDSTLVSSHTTTILGEEYRGFGTSEQKLFVLNSKGDTVVSQSDMYFDFEFRDFDGDSLKDIVVHELSNTPSVQDLLLFDRAKMTFTMVKGFNNFPDPQPIEGTGYYYSYHRSGCADNFWNSDLFYIANFKTQRVANISGNECSGEMGIVVSKVKDEQKKIVEKFPLDILEKYHDRKWGFIADYWAKNYSKFIK</sequence>
<name>A0A1M5UC09_9BACT</name>
<organism evidence="1 2">
    <name type="scientific">Chryseolinea serpens</name>
    <dbReference type="NCBI Taxonomy" id="947013"/>
    <lineage>
        <taxon>Bacteria</taxon>
        <taxon>Pseudomonadati</taxon>
        <taxon>Bacteroidota</taxon>
        <taxon>Cytophagia</taxon>
        <taxon>Cytophagales</taxon>
        <taxon>Fulvivirgaceae</taxon>
        <taxon>Chryseolinea</taxon>
    </lineage>
</organism>
<accession>A0A1M5UC09</accession>
<dbReference type="AlphaFoldDB" id="A0A1M5UC09"/>
<evidence type="ECO:0000313" key="2">
    <source>
        <dbReference type="Proteomes" id="UP000184212"/>
    </source>
</evidence>
<proteinExistence type="predicted"/>
<dbReference type="EMBL" id="FQWQ01000003">
    <property type="protein sequence ID" value="SHH60544.1"/>
    <property type="molecule type" value="Genomic_DNA"/>
</dbReference>
<evidence type="ECO:0000313" key="1">
    <source>
        <dbReference type="EMBL" id="SHH60544.1"/>
    </source>
</evidence>
<keyword evidence="2" id="KW-1185">Reference proteome</keyword>
<dbReference type="Proteomes" id="UP000184212">
    <property type="component" value="Unassembled WGS sequence"/>
</dbReference>